<proteinExistence type="predicted"/>
<name>S3YGF6_9BACT</name>
<dbReference type="PATRIC" id="fig|883165.3.peg.1468"/>
<dbReference type="Proteomes" id="UP000014539">
    <property type="component" value="Unassembled WGS sequence"/>
</dbReference>
<comment type="caution">
    <text evidence="1">The sequence shown here is derived from an EMBL/GenBank/DDBJ whole genome shotgun (WGS) entry which is preliminary data.</text>
</comment>
<dbReference type="HOGENOM" id="CLU_2567432_0_0_7"/>
<dbReference type="EMBL" id="AGYD01000014">
    <property type="protein sequence ID" value="EPH07550.1"/>
    <property type="molecule type" value="Genomic_DNA"/>
</dbReference>
<dbReference type="AlphaFoldDB" id="S3YGF6"/>
<accession>S3YGF6</accession>
<gene>
    <name evidence="1" type="ORF">HMPREF9309_01451</name>
</gene>
<keyword evidence="2" id="KW-1185">Reference proteome</keyword>
<evidence type="ECO:0000313" key="2">
    <source>
        <dbReference type="Proteomes" id="UP000014539"/>
    </source>
</evidence>
<sequence>MYKRGGPQLSLPPSRDTIITFYFDRNLNEKMIFKNSKVEEYYSNLDIESIKKDLENIKSLSNDFNNIFSNSDDDKTTQEDV</sequence>
<reference evidence="1 2" key="1">
    <citation type="submission" date="2013-06" db="EMBL/GenBank/DDBJ databases">
        <title>The Genome Sequence of Campylobacter ureolyticus ACS-301-V-SCH3B.</title>
        <authorList>
            <consortium name="The Broad Institute Genomics Platform"/>
            <person name="Earl A."/>
            <person name="Ward D."/>
            <person name="Feldgarden M."/>
            <person name="Gevers D."/>
            <person name="Saerens B."/>
            <person name="Vaneechoutte M."/>
            <person name="Walker B."/>
            <person name="Young S."/>
            <person name="Zeng Q."/>
            <person name="Gargeya S."/>
            <person name="Fitzgerald M."/>
            <person name="Haas B."/>
            <person name="Abouelleil A."/>
            <person name="Allen A.W."/>
            <person name="Alvarado L."/>
            <person name="Arachchi H.M."/>
            <person name="Berlin A.M."/>
            <person name="Chapman S.B."/>
            <person name="Gainer-Dewar J."/>
            <person name="Goldberg J."/>
            <person name="Griggs A."/>
            <person name="Gujja S."/>
            <person name="Hansen M."/>
            <person name="Howarth C."/>
            <person name="Imamovic A."/>
            <person name="Ireland A."/>
            <person name="Larimer J."/>
            <person name="McCowan C."/>
            <person name="Murphy C."/>
            <person name="Pearson M."/>
            <person name="Poon T.W."/>
            <person name="Priest M."/>
            <person name="Roberts A."/>
            <person name="Saif S."/>
            <person name="Shea T."/>
            <person name="Sisk P."/>
            <person name="Sykes S."/>
            <person name="Wortman J."/>
            <person name="Nusbaum C."/>
            <person name="Birren B."/>
        </authorList>
    </citation>
    <scope>NUCLEOTIDE SEQUENCE [LARGE SCALE GENOMIC DNA]</scope>
    <source>
        <strain evidence="1 2">ACS-301-V-Sch3b</strain>
    </source>
</reference>
<evidence type="ECO:0000313" key="1">
    <source>
        <dbReference type="EMBL" id="EPH07550.1"/>
    </source>
</evidence>
<protein>
    <submittedName>
        <fullName evidence="1">Uncharacterized protein</fullName>
    </submittedName>
</protein>
<organism evidence="1 2">
    <name type="scientific">Campylobacter ureolyticus ACS-301-V-Sch3b</name>
    <dbReference type="NCBI Taxonomy" id="883165"/>
    <lineage>
        <taxon>Bacteria</taxon>
        <taxon>Pseudomonadati</taxon>
        <taxon>Campylobacterota</taxon>
        <taxon>Epsilonproteobacteria</taxon>
        <taxon>Campylobacterales</taxon>
        <taxon>Campylobacteraceae</taxon>
        <taxon>Campylobacter</taxon>
    </lineage>
</organism>